<dbReference type="InterPro" id="IPR011013">
    <property type="entry name" value="Gal_mutarotase_sf_dom"/>
</dbReference>
<accession>A0ABR4NN68</accession>
<proteinExistence type="inferred from homology"/>
<comment type="caution">
    <text evidence="6">The sequence shown here is derived from an EMBL/GenBank/DDBJ whole genome shotgun (WGS) entry which is preliminary data.</text>
</comment>
<dbReference type="PANTHER" id="PTHR11122">
    <property type="entry name" value="APOSPORY-ASSOCIATED PROTEIN C-RELATED"/>
    <property type="match status" value="1"/>
</dbReference>
<dbReference type="InterPro" id="IPR014718">
    <property type="entry name" value="GH-type_carb-bd"/>
</dbReference>
<evidence type="ECO:0000256" key="1">
    <source>
        <dbReference type="ARBA" id="ARBA00001096"/>
    </source>
</evidence>
<evidence type="ECO:0000313" key="7">
    <source>
        <dbReference type="Proteomes" id="UP001623330"/>
    </source>
</evidence>
<evidence type="ECO:0000256" key="4">
    <source>
        <dbReference type="ARBA" id="ARBA00023235"/>
    </source>
</evidence>
<comment type="function">
    <text evidence="5">Catalyzes the interconversion between the alpha and beta anomers from at least three hexose 6-phosphate sugars (Glc6P, Gal6P, and Man6P).</text>
</comment>
<dbReference type="InterPro" id="IPR025532">
    <property type="entry name" value="G6P_1-epimerase"/>
</dbReference>
<dbReference type="CDD" id="cd09020">
    <property type="entry name" value="D-hex-6-P-epi_like"/>
    <property type="match status" value="1"/>
</dbReference>
<evidence type="ECO:0000256" key="5">
    <source>
        <dbReference type="PIRNR" id="PIRNR016020"/>
    </source>
</evidence>
<dbReference type="EMBL" id="JBEVYD010000012">
    <property type="protein sequence ID" value="KAL3229179.1"/>
    <property type="molecule type" value="Genomic_DNA"/>
</dbReference>
<organism evidence="6 7">
    <name type="scientific">Nakaseomyces bracarensis</name>
    <dbReference type="NCBI Taxonomy" id="273131"/>
    <lineage>
        <taxon>Eukaryota</taxon>
        <taxon>Fungi</taxon>
        <taxon>Dikarya</taxon>
        <taxon>Ascomycota</taxon>
        <taxon>Saccharomycotina</taxon>
        <taxon>Saccharomycetes</taxon>
        <taxon>Saccharomycetales</taxon>
        <taxon>Saccharomycetaceae</taxon>
        <taxon>Nakaseomyces</taxon>
    </lineage>
</organism>
<dbReference type="InterPro" id="IPR008183">
    <property type="entry name" value="Aldose_1/G6P_1-epimerase"/>
</dbReference>
<dbReference type="PANTHER" id="PTHR11122:SF13">
    <property type="entry name" value="GLUCOSE-6-PHOSPHATE 1-EPIMERASE"/>
    <property type="match status" value="1"/>
</dbReference>
<name>A0ABR4NN68_9SACH</name>
<dbReference type="Pfam" id="PF01263">
    <property type="entry name" value="Aldose_epim"/>
    <property type="match status" value="1"/>
</dbReference>
<gene>
    <name evidence="6" type="ORF">RNJ44_02266</name>
</gene>
<dbReference type="SUPFAM" id="SSF74650">
    <property type="entry name" value="Galactose mutarotase-like"/>
    <property type="match status" value="1"/>
</dbReference>
<sequence>MTVEETATQVVVSHPSDASTSVTILKYGATVISWKLKGEEQLWLSSAAKLDGSKPVRGGIPLVFPVFGKNNTDELLSKLPQHGLARNSNWEFLGQTKSNPPTVQFGLNHKVANAELTKLWPVEFNLILSVELGEDYLKTGIEVENVSNDTMKFNWLFHTYLKIDDIEDTMVSNLVGMKVYDQLLKESFIDKHPVVTFHQETDSIYQNVDSDRLIQVVGKGVQLHSIKRNNLPDAVVWNPWVEKSAGMGDFEPKDGFKNMVCVEPGHVSDFVSLPAGEKWSASQLLYKDELKYQAIEP</sequence>
<comment type="similarity">
    <text evidence="2 5">Belongs to the glucose-6-phosphate 1-epimerase family.</text>
</comment>
<evidence type="ECO:0000256" key="2">
    <source>
        <dbReference type="ARBA" id="ARBA00005866"/>
    </source>
</evidence>
<reference evidence="6 7" key="1">
    <citation type="submission" date="2024-05" db="EMBL/GenBank/DDBJ databases">
        <title>Long read based assembly of the Candida bracarensis genome reveals expanded adhesin content.</title>
        <authorList>
            <person name="Marcet-Houben M."/>
            <person name="Ksiezopolska E."/>
            <person name="Gabaldon T."/>
        </authorList>
    </citation>
    <scope>NUCLEOTIDE SEQUENCE [LARGE SCALE GENOMIC DNA]</scope>
    <source>
        <strain evidence="6 7">CBM6</strain>
    </source>
</reference>
<evidence type="ECO:0000256" key="3">
    <source>
        <dbReference type="ARBA" id="ARBA00012083"/>
    </source>
</evidence>
<dbReference type="EC" id="5.1.3.15" evidence="3 5"/>
<comment type="catalytic activity">
    <reaction evidence="1">
        <text>alpha-D-glucose 6-phosphate = beta-D-glucose 6-phosphate</text>
        <dbReference type="Rhea" id="RHEA:16249"/>
        <dbReference type="ChEBI" id="CHEBI:58225"/>
        <dbReference type="ChEBI" id="CHEBI:58247"/>
        <dbReference type="EC" id="5.1.3.15"/>
    </reaction>
</comment>
<keyword evidence="4 5" id="KW-0413">Isomerase</keyword>
<evidence type="ECO:0000313" key="6">
    <source>
        <dbReference type="EMBL" id="KAL3229179.1"/>
    </source>
</evidence>
<protein>
    <recommendedName>
        <fullName evidence="3 5">Glucose-6-phosphate 1-epimerase</fullName>
        <ecNumber evidence="3 5">5.1.3.15</ecNumber>
    </recommendedName>
</protein>
<dbReference type="Proteomes" id="UP001623330">
    <property type="component" value="Unassembled WGS sequence"/>
</dbReference>
<dbReference type="Gene3D" id="2.70.98.10">
    <property type="match status" value="1"/>
</dbReference>
<dbReference type="PIRSF" id="PIRSF016020">
    <property type="entry name" value="PHexose_mutarotase"/>
    <property type="match status" value="1"/>
</dbReference>
<keyword evidence="7" id="KW-1185">Reference proteome</keyword>